<feature type="region of interest" description="Disordered" evidence="1">
    <location>
        <begin position="283"/>
        <end position="405"/>
    </location>
</feature>
<feature type="compositionally biased region" description="Basic and acidic residues" evidence="1">
    <location>
        <begin position="152"/>
        <end position="163"/>
    </location>
</feature>
<feature type="compositionally biased region" description="Basic and acidic residues" evidence="1">
    <location>
        <begin position="370"/>
        <end position="390"/>
    </location>
</feature>
<feature type="compositionally biased region" description="Basic and acidic residues" evidence="1">
    <location>
        <begin position="192"/>
        <end position="205"/>
    </location>
</feature>
<dbReference type="Proteomes" id="UP001318040">
    <property type="component" value="Chromosome 32"/>
</dbReference>
<evidence type="ECO:0000313" key="2">
    <source>
        <dbReference type="Proteomes" id="UP001318040"/>
    </source>
</evidence>
<keyword evidence="2" id="KW-1185">Reference proteome</keyword>
<feature type="compositionally biased region" description="Polar residues" evidence="1">
    <location>
        <begin position="167"/>
        <end position="177"/>
    </location>
</feature>
<feature type="region of interest" description="Disordered" evidence="1">
    <location>
        <begin position="143"/>
        <end position="261"/>
    </location>
</feature>
<dbReference type="RefSeq" id="XP_032820274.1">
    <property type="nucleotide sequence ID" value="XM_032964383.1"/>
</dbReference>
<feature type="compositionally biased region" description="Basic and acidic residues" evidence="1">
    <location>
        <begin position="319"/>
        <end position="330"/>
    </location>
</feature>
<reference evidence="3" key="1">
    <citation type="submission" date="2025-08" db="UniProtKB">
        <authorList>
            <consortium name="RefSeq"/>
        </authorList>
    </citation>
    <scope>IDENTIFICATION</scope>
    <source>
        <tissue evidence="3">Sperm</tissue>
    </source>
</reference>
<proteinExistence type="predicted"/>
<protein>
    <submittedName>
        <fullName evidence="3">Uncharacterized protein LOC116948072 isoform X1</fullName>
    </submittedName>
</protein>
<dbReference type="KEGG" id="pmrn:116948072"/>
<evidence type="ECO:0000313" key="3">
    <source>
        <dbReference type="RefSeq" id="XP_032820274.1"/>
    </source>
</evidence>
<feature type="compositionally biased region" description="Basic and acidic residues" evidence="1">
    <location>
        <begin position="230"/>
        <end position="258"/>
    </location>
</feature>
<dbReference type="AlphaFoldDB" id="A0AAJ7TMS6"/>
<evidence type="ECO:0000256" key="1">
    <source>
        <dbReference type="SAM" id="MobiDB-lite"/>
    </source>
</evidence>
<feature type="region of interest" description="Disordered" evidence="1">
    <location>
        <begin position="95"/>
        <end position="122"/>
    </location>
</feature>
<accession>A0AAJ7TMS6</accession>
<gene>
    <name evidence="3" type="primary">LOC116948072</name>
</gene>
<feature type="compositionally biased region" description="Basic and acidic residues" evidence="1">
    <location>
        <begin position="353"/>
        <end position="362"/>
    </location>
</feature>
<sequence length="615" mass="70381">MHCKFSHILYSRFPSHDSDLLPPTLPMLLSSHLLLGLIGQRYKCLLLNELMFCLMCLGSKFETQRRKILQNRSAILHGDEALSYSHPAAQLPVTSPARTARHPGTLPSTAAASPPAVQFKVSPSPLADTRQLFKTCLTSLRVEQQQAMQPREQGHTERQDPHHSRSATELGSSNGSLRHNHTSSHHSGSCSSRDEVGSVGDRVERGGLTGLKGGRKRDLRARLGPNGNHRHADSRYTGENPRMDFRRYSGSPDGRDDTVFVGISHGEDKRSWSSSCVWRHKSSKSNHLERRQEGNHPRSHDSKYRQRRSEPGYSPGFDSECRQGRSERDYSPSPYAKYRQGRSQRSYSPGLDSECRQRRPERGYSPSLDSECRLGRSQRDYSSSSDEKYLQGRPESGYSPHSDARYQVRKTDEAYFRSPEDTFRAQSLAVRLRSTHPDANLRQEISQEVYSKNVEDTCSPSWTEEMPSQSYSDRLEDSDRINLVSQNSLNRGNGRVNSQSHLTAISKRRNDERGPVYDYDDDDRRLYGHKRSSRVMFDQEDEYDNSRKIDAERWEAYHTDLVERSLEESCREGLNVPRRSESRYLTKRTAFKSARQYESDDGTSLKITTVFNSRY</sequence>
<name>A0AAJ7TMS6_PETMA</name>
<organism evidence="2 3">
    <name type="scientific">Petromyzon marinus</name>
    <name type="common">Sea lamprey</name>
    <dbReference type="NCBI Taxonomy" id="7757"/>
    <lineage>
        <taxon>Eukaryota</taxon>
        <taxon>Metazoa</taxon>
        <taxon>Chordata</taxon>
        <taxon>Craniata</taxon>
        <taxon>Vertebrata</taxon>
        <taxon>Cyclostomata</taxon>
        <taxon>Hyperoartia</taxon>
        <taxon>Petromyzontiformes</taxon>
        <taxon>Petromyzontidae</taxon>
        <taxon>Petromyzon</taxon>
    </lineage>
</organism>
<feature type="compositionally biased region" description="Basic and acidic residues" evidence="1">
    <location>
        <begin position="286"/>
        <end position="310"/>
    </location>
</feature>
<feature type="compositionally biased region" description="Low complexity" evidence="1">
    <location>
        <begin position="103"/>
        <end position="116"/>
    </location>
</feature>